<dbReference type="CDD" id="cd04458">
    <property type="entry name" value="CSP_CDS"/>
    <property type="match status" value="1"/>
</dbReference>
<dbReference type="GO" id="GO:0008270">
    <property type="term" value="F:zinc ion binding"/>
    <property type="evidence" value="ECO:0007669"/>
    <property type="project" value="UniProtKB-KW"/>
</dbReference>
<sequence>MAEERSKGKVVKFIDHKGFGFIRPDESDADLFFHRTDVVSGGGYVSLQAGQEVEFLVALDGGNSSKAVEVTGPEGAPLVSGRKEGGGRGGEYGYRRNVNGGGGYRSGGARDVECYSCGESGHISRDCEMRGNNGGGRGGGFGGVGRDGACYNCGGLGHLARDCPSPSERRTGGGGGSGAGACYTCGKQGHFSRDCPEKDSRGGYDSYGSGGGRSGGGRSSGGGGGKGCFECGKEGHIARECPNRSREE</sequence>
<evidence type="ECO:0000256" key="2">
    <source>
        <dbReference type="SAM" id="MobiDB-lite"/>
    </source>
</evidence>
<dbReference type="Pfam" id="PF00313">
    <property type="entry name" value="CSD"/>
    <property type="match status" value="1"/>
</dbReference>
<evidence type="ECO:0000313" key="5">
    <source>
        <dbReference type="EMBL" id="KAK3006642.1"/>
    </source>
</evidence>
<comment type="caution">
    <text evidence="5">The sequence shown here is derived from an EMBL/GenBank/DDBJ whole genome shotgun (WGS) entry which is preliminary data.</text>
</comment>
<dbReference type="PROSITE" id="PS50158">
    <property type="entry name" value="ZF_CCHC"/>
    <property type="match status" value="4"/>
</dbReference>
<dbReference type="EMBL" id="JAVXUP010001965">
    <property type="protein sequence ID" value="KAK3006642.1"/>
    <property type="molecule type" value="Genomic_DNA"/>
</dbReference>
<evidence type="ECO:0000313" key="6">
    <source>
        <dbReference type="Proteomes" id="UP001188597"/>
    </source>
</evidence>
<feature type="region of interest" description="Disordered" evidence="2">
    <location>
        <begin position="192"/>
        <end position="223"/>
    </location>
</feature>
<dbReference type="PROSITE" id="PS51857">
    <property type="entry name" value="CSD_2"/>
    <property type="match status" value="1"/>
</dbReference>
<evidence type="ECO:0000259" key="3">
    <source>
        <dbReference type="PROSITE" id="PS50158"/>
    </source>
</evidence>
<feature type="domain" description="CCHC-type" evidence="3">
    <location>
        <begin position="150"/>
        <end position="165"/>
    </location>
</feature>
<keyword evidence="6" id="KW-1185">Reference proteome</keyword>
<evidence type="ECO:0000259" key="4">
    <source>
        <dbReference type="PROSITE" id="PS51857"/>
    </source>
</evidence>
<gene>
    <name evidence="5" type="ORF">RJ639_016420</name>
</gene>
<dbReference type="Proteomes" id="UP001188597">
    <property type="component" value="Unassembled WGS sequence"/>
</dbReference>
<dbReference type="PANTHER" id="PTHR46565">
    <property type="entry name" value="COLD SHOCK DOMAIN PROTEIN 2"/>
    <property type="match status" value="1"/>
</dbReference>
<name>A0AA88VDD9_9ASTE</name>
<dbReference type="PANTHER" id="PTHR46565:SF27">
    <property type="entry name" value="COLD SHOCK DOMAIN-CONTAINING PROTEIN 3-LIKE"/>
    <property type="match status" value="1"/>
</dbReference>
<dbReference type="SUPFAM" id="SSF50249">
    <property type="entry name" value="Nucleic acid-binding proteins"/>
    <property type="match status" value="1"/>
</dbReference>
<feature type="region of interest" description="Disordered" evidence="2">
    <location>
        <begin position="68"/>
        <end position="92"/>
    </location>
</feature>
<dbReference type="SMART" id="SM00357">
    <property type="entry name" value="CSP"/>
    <property type="match status" value="1"/>
</dbReference>
<dbReference type="Gene3D" id="2.40.50.140">
    <property type="entry name" value="Nucleic acid-binding proteins"/>
    <property type="match status" value="1"/>
</dbReference>
<organism evidence="5 6">
    <name type="scientific">Escallonia herrerae</name>
    <dbReference type="NCBI Taxonomy" id="1293975"/>
    <lineage>
        <taxon>Eukaryota</taxon>
        <taxon>Viridiplantae</taxon>
        <taxon>Streptophyta</taxon>
        <taxon>Embryophyta</taxon>
        <taxon>Tracheophyta</taxon>
        <taxon>Spermatophyta</taxon>
        <taxon>Magnoliopsida</taxon>
        <taxon>eudicotyledons</taxon>
        <taxon>Gunneridae</taxon>
        <taxon>Pentapetalae</taxon>
        <taxon>asterids</taxon>
        <taxon>campanulids</taxon>
        <taxon>Escalloniales</taxon>
        <taxon>Escalloniaceae</taxon>
        <taxon>Escallonia</taxon>
    </lineage>
</organism>
<dbReference type="InterPro" id="IPR002059">
    <property type="entry name" value="CSP_DNA-bd"/>
</dbReference>
<dbReference type="SMART" id="SM00343">
    <property type="entry name" value="ZnF_C2HC"/>
    <property type="match status" value="4"/>
</dbReference>
<keyword evidence="1" id="KW-0862">Zinc</keyword>
<protein>
    <submittedName>
        <fullName evidence="5">Uncharacterized protein</fullName>
    </submittedName>
</protein>
<evidence type="ECO:0000256" key="1">
    <source>
        <dbReference type="PROSITE-ProRule" id="PRU00047"/>
    </source>
</evidence>
<dbReference type="SUPFAM" id="SSF57756">
    <property type="entry name" value="Retrovirus zinc finger-like domains"/>
    <property type="match status" value="3"/>
</dbReference>
<feature type="domain" description="CCHC-type" evidence="3">
    <location>
        <begin position="228"/>
        <end position="243"/>
    </location>
</feature>
<feature type="domain" description="CSD" evidence="4">
    <location>
        <begin position="5"/>
        <end position="72"/>
    </location>
</feature>
<dbReference type="InterPro" id="IPR036875">
    <property type="entry name" value="Znf_CCHC_sf"/>
</dbReference>
<keyword evidence="1" id="KW-0863">Zinc-finger</keyword>
<feature type="domain" description="CCHC-type" evidence="3">
    <location>
        <begin position="114"/>
        <end position="127"/>
    </location>
</feature>
<feature type="compositionally biased region" description="Gly residues" evidence="2">
    <location>
        <begin position="208"/>
        <end position="223"/>
    </location>
</feature>
<keyword evidence="1" id="KW-0479">Metal-binding</keyword>
<reference evidence="5" key="1">
    <citation type="submission" date="2022-12" db="EMBL/GenBank/DDBJ databases">
        <title>Draft genome assemblies for two species of Escallonia (Escalloniales).</title>
        <authorList>
            <person name="Chanderbali A."/>
            <person name="Dervinis C."/>
            <person name="Anghel I."/>
            <person name="Soltis D."/>
            <person name="Soltis P."/>
            <person name="Zapata F."/>
        </authorList>
    </citation>
    <scope>NUCLEOTIDE SEQUENCE</scope>
    <source>
        <strain evidence="5">UCBG64.0493</strain>
        <tissue evidence="5">Leaf</tissue>
    </source>
</reference>
<feature type="domain" description="CCHC-type" evidence="3">
    <location>
        <begin position="182"/>
        <end position="197"/>
    </location>
</feature>
<proteinExistence type="predicted"/>
<dbReference type="InterPro" id="IPR019844">
    <property type="entry name" value="CSD_CS"/>
</dbReference>
<dbReference type="AlphaFoldDB" id="A0AA88VDD9"/>
<dbReference type="InterPro" id="IPR011129">
    <property type="entry name" value="CSD"/>
</dbReference>
<feature type="compositionally biased region" description="Basic and acidic residues" evidence="2">
    <location>
        <begin position="192"/>
        <end position="202"/>
    </location>
</feature>
<dbReference type="Gene3D" id="4.10.60.10">
    <property type="entry name" value="Zinc finger, CCHC-type"/>
    <property type="match status" value="4"/>
</dbReference>
<dbReference type="GO" id="GO:0003676">
    <property type="term" value="F:nucleic acid binding"/>
    <property type="evidence" value="ECO:0007669"/>
    <property type="project" value="InterPro"/>
</dbReference>
<dbReference type="PROSITE" id="PS00352">
    <property type="entry name" value="CSD_1"/>
    <property type="match status" value="1"/>
</dbReference>
<accession>A0AA88VDD9</accession>
<dbReference type="InterPro" id="IPR012340">
    <property type="entry name" value="NA-bd_OB-fold"/>
</dbReference>
<dbReference type="Pfam" id="PF00098">
    <property type="entry name" value="zf-CCHC"/>
    <property type="match status" value="4"/>
</dbReference>
<dbReference type="InterPro" id="IPR001878">
    <property type="entry name" value="Znf_CCHC"/>
</dbReference>